<organism evidence="3 4">
    <name type="scientific">Candidatus Methylomirabilis limnetica</name>
    <dbReference type="NCBI Taxonomy" id="2033718"/>
    <lineage>
        <taxon>Bacteria</taxon>
        <taxon>Candidatus Methylomirabilota</taxon>
        <taxon>Candidatus Methylomirabilia</taxon>
        <taxon>Candidatus Methylomirabilales</taxon>
        <taxon>Candidatus Methylomirabilaceae</taxon>
        <taxon>Candidatus Methylomirabilis</taxon>
    </lineage>
</organism>
<evidence type="ECO:0000259" key="2">
    <source>
        <dbReference type="Pfam" id="PF01370"/>
    </source>
</evidence>
<dbReference type="Gene3D" id="3.40.50.720">
    <property type="entry name" value="NAD(P)-binding Rossmann-like Domain"/>
    <property type="match status" value="1"/>
</dbReference>
<dbReference type="InterPro" id="IPR036291">
    <property type="entry name" value="NAD(P)-bd_dom_sf"/>
</dbReference>
<name>A0A2T4TXI8_9BACT</name>
<protein>
    <submittedName>
        <fullName evidence="3">UDP-glucose 4-epimerase</fullName>
    </submittedName>
</protein>
<dbReference type="InterPro" id="IPR001509">
    <property type="entry name" value="Epimerase_deHydtase"/>
</dbReference>
<dbReference type="RefSeq" id="WP_107562711.1">
    <property type="nucleotide sequence ID" value="NZ_NVQC01000022.1"/>
</dbReference>
<comment type="caution">
    <text evidence="3">The sequence shown here is derived from an EMBL/GenBank/DDBJ whole genome shotgun (WGS) entry which is preliminary data.</text>
</comment>
<evidence type="ECO:0000313" key="3">
    <source>
        <dbReference type="EMBL" id="PTL35844.1"/>
    </source>
</evidence>
<evidence type="ECO:0000256" key="1">
    <source>
        <dbReference type="ARBA" id="ARBA00007637"/>
    </source>
</evidence>
<reference evidence="3 4" key="1">
    <citation type="submission" date="2017-09" db="EMBL/GenBank/DDBJ databases">
        <title>Bloom of a denitrifying methanotroph, Candidatus Methylomirabilis limnetica, in a deep stratified lake.</title>
        <authorList>
            <person name="Graf J.S."/>
            <person name="Marchant H.K."/>
            <person name="Tienken D."/>
            <person name="Hach P.F."/>
            <person name="Brand A."/>
            <person name="Schubert C.J."/>
            <person name="Kuypers M.M."/>
            <person name="Milucka J."/>
        </authorList>
    </citation>
    <scope>NUCLEOTIDE SEQUENCE [LARGE SCALE GENOMIC DNA]</scope>
    <source>
        <strain evidence="3 4">Zug</strain>
    </source>
</reference>
<keyword evidence="4" id="KW-1185">Reference proteome</keyword>
<dbReference type="AlphaFoldDB" id="A0A2T4TXI8"/>
<sequence>MKILVTGGAGFIGSHIVDALVKGGHEVAVVDDLSMGKREQVHPSARFYRVDIRDRQALEEVFRTERPEVVNHHAAQADLRRSMSEPSFDASVNIVGSLNLLEFSLTHKVRKFINISSGGAVYGEPQRLPVDELHPIHPVSVYGVSKYAVEQYLRLFDGFGLDYTILRYANVYGPRQNPAGEAGVVAIFSRQMLAGECPTIFGDGTKTRDYVYVDDIVAANLLAMTEKRASGRSYNVGLGREVSDRQIFELVRRAAGATVEPIAASKRPGEIDRICLDASLAKAELGWEPTIFLEEGISQTVAFYQAEVTHRARESR</sequence>
<comment type="similarity">
    <text evidence="1">Belongs to the NAD(P)-dependent epimerase/dehydratase family.</text>
</comment>
<dbReference type="EMBL" id="NVQC01000022">
    <property type="protein sequence ID" value="PTL35844.1"/>
    <property type="molecule type" value="Genomic_DNA"/>
</dbReference>
<dbReference type="Pfam" id="PF01370">
    <property type="entry name" value="Epimerase"/>
    <property type="match status" value="1"/>
</dbReference>
<proteinExistence type="inferred from homology"/>
<dbReference type="OrthoDB" id="9801785at2"/>
<dbReference type="Proteomes" id="UP000241436">
    <property type="component" value="Unassembled WGS sequence"/>
</dbReference>
<feature type="domain" description="NAD-dependent epimerase/dehydratase" evidence="2">
    <location>
        <begin position="3"/>
        <end position="237"/>
    </location>
</feature>
<dbReference type="SUPFAM" id="SSF51735">
    <property type="entry name" value="NAD(P)-binding Rossmann-fold domains"/>
    <property type="match status" value="1"/>
</dbReference>
<reference evidence="4" key="2">
    <citation type="journal article" date="2018" name="Environ. Microbiol.">
        <title>Bloom of a denitrifying methanotroph, 'Candidatus Methylomirabilis limnetica', in a deep stratified lake.</title>
        <authorList>
            <person name="Graf J.S."/>
            <person name="Mayr M.J."/>
            <person name="Marchant H.K."/>
            <person name="Tienken D."/>
            <person name="Hach P.F."/>
            <person name="Brand A."/>
            <person name="Schubert C.J."/>
            <person name="Kuypers M.M."/>
            <person name="Milucka J."/>
        </authorList>
    </citation>
    <scope>NUCLEOTIDE SEQUENCE [LARGE SCALE GENOMIC DNA]</scope>
    <source>
        <strain evidence="4">Zug</strain>
    </source>
</reference>
<evidence type="ECO:0000313" key="4">
    <source>
        <dbReference type="Proteomes" id="UP000241436"/>
    </source>
</evidence>
<accession>A0A2T4TXI8</accession>
<gene>
    <name evidence="3" type="ORF">CLG94_08815</name>
</gene>
<dbReference type="PANTHER" id="PTHR43000">
    <property type="entry name" value="DTDP-D-GLUCOSE 4,6-DEHYDRATASE-RELATED"/>
    <property type="match status" value="1"/>
</dbReference>